<dbReference type="Gene3D" id="3.40.50.720">
    <property type="entry name" value="NAD(P)-binding Rossmann-like Domain"/>
    <property type="match status" value="1"/>
</dbReference>
<dbReference type="PROSITE" id="PS00061">
    <property type="entry name" value="ADH_SHORT"/>
    <property type="match status" value="1"/>
</dbReference>
<evidence type="ECO:0000256" key="2">
    <source>
        <dbReference type="ARBA" id="ARBA00022857"/>
    </source>
</evidence>
<dbReference type="InterPro" id="IPR036291">
    <property type="entry name" value="NAD(P)-bd_dom_sf"/>
</dbReference>
<dbReference type="SUPFAM" id="SSF51735">
    <property type="entry name" value="NAD(P)-binding Rossmann-fold domains"/>
    <property type="match status" value="1"/>
</dbReference>
<proteinExistence type="inferred from homology"/>
<name>A0ABR0KNW7_9EURO</name>
<comment type="similarity">
    <text evidence="1">Belongs to the short-chain dehydrogenases/reductases (SDR) family.</text>
</comment>
<evidence type="ECO:0000256" key="3">
    <source>
        <dbReference type="ARBA" id="ARBA00023002"/>
    </source>
</evidence>
<evidence type="ECO:0000256" key="1">
    <source>
        <dbReference type="ARBA" id="ARBA00006484"/>
    </source>
</evidence>
<evidence type="ECO:0000313" key="5">
    <source>
        <dbReference type="Proteomes" id="UP001345013"/>
    </source>
</evidence>
<accession>A0ABR0KNW7</accession>
<dbReference type="EMBL" id="JAVRRG010000003">
    <property type="protein sequence ID" value="KAK5102136.1"/>
    <property type="molecule type" value="Genomic_DNA"/>
</dbReference>
<dbReference type="InterPro" id="IPR002347">
    <property type="entry name" value="SDR_fam"/>
</dbReference>
<keyword evidence="2" id="KW-0521">NADP</keyword>
<reference evidence="4 5" key="1">
    <citation type="submission" date="2023-08" db="EMBL/GenBank/DDBJ databases">
        <title>Black Yeasts Isolated from many extreme environments.</title>
        <authorList>
            <person name="Coleine C."/>
            <person name="Stajich J.E."/>
            <person name="Selbmann L."/>
        </authorList>
    </citation>
    <scope>NUCLEOTIDE SEQUENCE [LARGE SCALE GENOMIC DNA]</scope>
    <source>
        <strain evidence="4 5">CCFEE 5885</strain>
    </source>
</reference>
<sequence length="277" mass="29635">MAHEEQKQNRSVRQRFELNGRNYIVTGGGQGIGFAVAEAICEMGGNVGVLDLRQTPVDEFHTLAKRFGVKTAYARTDVSSAERLQAGFDQVMQTLGTLDGIFTAAGIAIDKPFVDQTPDEFMNIQKVNVFGSFYAAQLAVKQMQKQKTKGSVVLVASITAHRMASYNASKGGVFMLSKALATELAPFGIRCNTISPAFTDTAQTQVVRNADPTNAGVMWSQPPLGRIGEADEMTAAVIYLLSDASSYTTGADIAITGGIHVGRKTDYAMHINGAPSS</sequence>
<gene>
    <name evidence="4" type="ORF">LTR24_000367</name>
</gene>
<organism evidence="4 5">
    <name type="scientific">Lithohypha guttulata</name>
    <dbReference type="NCBI Taxonomy" id="1690604"/>
    <lineage>
        <taxon>Eukaryota</taxon>
        <taxon>Fungi</taxon>
        <taxon>Dikarya</taxon>
        <taxon>Ascomycota</taxon>
        <taxon>Pezizomycotina</taxon>
        <taxon>Eurotiomycetes</taxon>
        <taxon>Chaetothyriomycetidae</taxon>
        <taxon>Chaetothyriales</taxon>
        <taxon>Trichomeriaceae</taxon>
        <taxon>Lithohypha</taxon>
    </lineage>
</organism>
<keyword evidence="5" id="KW-1185">Reference proteome</keyword>
<dbReference type="Proteomes" id="UP001345013">
    <property type="component" value="Unassembled WGS sequence"/>
</dbReference>
<dbReference type="InterPro" id="IPR020904">
    <property type="entry name" value="Sc_DH/Rdtase_CS"/>
</dbReference>
<keyword evidence="3" id="KW-0560">Oxidoreductase</keyword>
<dbReference type="PRINTS" id="PR00080">
    <property type="entry name" value="SDRFAMILY"/>
</dbReference>
<dbReference type="PANTHER" id="PTHR43008">
    <property type="entry name" value="BENZIL REDUCTASE"/>
    <property type="match status" value="1"/>
</dbReference>
<dbReference type="PANTHER" id="PTHR43008:SF4">
    <property type="entry name" value="CHAIN DEHYDROGENASE, PUTATIVE (AFU_ORTHOLOGUE AFUA_4G08710)-RELATED"/>
    <property type="match status" value="1"/>
</dbReference>
<dbReference type="PRINTS" id="PR00081">
    <property type="entry name" value="GDHRDH"/>
</dbReference>
<protein>
    <submittedName>
        <fullName evidence="4">Uncharacterized protein</fullName>
    </submittedName>
</protein>
<dbReference type="Pfam" id="PF13561">
    <property type="entry name" value="adh_short_C2"/>
    <property type="match status" value="1"/>
</dbReference>
<comment type="caution">
    <text evidence="4">The sequence shown here is derived from an EMBL/GenBank/DDBJ whole genome shotgun (WGS) entry which is preliminary data.</text>
</comment>
<evidence type="ECO:0000313" key="4">
    <source>
        <dbReference type="EMBL" id="KAK5102136.1"/>
    </source>
</evidence>